<proteinExistence type="predicted"/>
<name>A0AAD7BNC6_9AGAR</name>
<evidence type="ECO:0000313" key="8">
    <source>
        <dbReference type="Proteomes" id="UP001221142"/>
    </source>
</evidence>
<keyword evidence="8" id="KW-1185">Reference proteome</keyword>
<evidence type="ECO:0000259" key="6">
    <source>
        <dbReference type="PROSITE" id="PS50865"/>
    </source>
</evidence>
<keyword evidence="1" id="KW-0479">Metal-binding</keyword>
<evidence type="ECO:0000256" key="5">
    <source>
        <dbReference type="SAM" id="SignalP"/>
    </source>
</evidence>
<protein>
    <recommendedName>
        <fullName evidence="6">MYND-type domain-containing protein</fullName>
    </recommendedName>
</protein>
<feature type="chain" id="PRO_5042023465" description="MYND-type domain-containing protein" evidence="5">
    <location>
        <begin position="25"/>
        <end position="349"/>
    </location>
</feature>
<dbReference type="SUPFAM" id="SSF144232">
    <property type="entry name" value="HIT/MYND zinc finger-like"/>
    <property type="match status" value="1"/>
</dbReference>
<gene>
    <name evidence="7" type="ORF">FB45DRAFT_1060553</name>
</gene>
<feature type="signal peptide" evidence="5">
    <location>
        <begin position="1"/>
        <end position="24"/>
    </location>
</feature>
<feature type="domain" description="MYND-type" evidence="6">
    <location>
        <begin position="142"/>
        <end position="184"/>
    </location>
</feature>
<evidence type="ECO:0000313" key="7">
    <source>
        <dbReference type="EMBL" id="KAJ7625975.1"/>
    </source>
</evidence>
<dbReference type="PROSITE" id="PS50865">
    <property type="entry name" value="ZF_MYND_2"/>
    <property type="match status" value="1"/>
</dbReference>
<comment type="caution">
    <text evidence="7">The sequence shown here is derived from an EMBL/GenBank/DDBJ whole genome shotgun (WGS) entry which is preliminary data.</text>
</comment>
<dbReference type="EMBL" id="JARKIF010000012">
    <property type="protein sequence ID" value="KAJ7625975.1"/>
    <property type="molecule type" value="Genomic_DNA"/>
</dbReference>
<organism evidence="7 8">
    <name type="scientific">Roridomyces roridus</name>
    <dbReference type="NCBI Taxonomy" id="1738132"/>
    <lineage>
        <taxon>Eukaryota</taxon>
        <taxon>Fungi</taxon>
        <taxon>Dikarya</taxon>
        <taxon>Basidiomycota</taxon>
        <taxon>Agaricomycotina</taxon>
        <taxon>Agaricomycetes</taxon>
        <taxon>Agaricomycetidae</taxon>
        <taxon>Agaricales</taxon>
        <taxon>Marasmiineae</taxon>
        <taxon>Mycenaceae</taxon>
        <taxon>Roridomyces</taxon>
    </lineage>
</organism>
<dbReference type="Proteomes" id="UP001221142">
    <property type="component" value="Unassembled WGS sequence"/>
</dbReference>
<reference evidence="7" key="1">
    <citation type="submission" date="2023-03" db="EMBL/GenBank/DDBJ databases">
        <title>Massive genome expansion in bonnet fungi (Mycena s.s.) driven by repeated elements and novel gene families across ecological guilds.</title>
        <authorList>
            <consortium name="Lawrence Berkeley National Laboratory"/>
            <person name="Harder C.B."/>
            <person name="Miyauchi S."/>
            <person name="Viragh M."/>
            <person name="Kuo A."/>
            <person name="Thoen E."/>
            <person name="Andreopoulos B."/>
            <person name="Lu D."/>
            <person name="Skrede I."/>
            <person name="Drula E."/>
            <person name="Henrissat B."/>
            <person name="Morin E."/>
            <person name="Kohler A."/>
            <person name="Barry K."/>
            <person name="LaButti K."/>
            <person name="Morin E."/>
            <person name="Salamov A."/>
            <person name="Lipzen A."/>
            <person name="Mereny Z."/>
            <person name="Hegedus B."/>
            <person name="Baldrian P."/>
            <person name="Stursova M."/>
            <person name="Weitz H."/>
            <person name="Taylor A."/>
            <person name="Grigoriev I.V."/>
            <person name="Nagy L.G."/>
            <person name="Martin F."/>
            <person name="Kauserud H."/>
        </authorList>
    </citation>
    <scope>NUCLEOTIDE SEQUENCE</scope>
    <source>
        <strain evidence="7">9284</strain>
    </source>
</reference>
<keyword evidence="2 4" id="KW-0863">Zinc-finger</keyword>
<evidence type="ECO:0000256" key="4">
    <source>
        <dbReference type="PROSITE-ProRule" id="PRU00134"/>
    </source>
</evidence>
<keyword evidence="5" id="KW-0732">Signal</keyword>
<dbReference type="AlphaFoldDB" id="A0AAD7BNC6"/>
<dbReference type="Gene3D" id="6.10.140.2220">
    <property type="match status" value="1"/>
</dbReference>
<dbReference type="GO" id="GO:0008270">
    <property type="term" value="F:zinc ion binding"/>
    <property type="evidence" value="ECO:0007669"/>
    <property type="project" value="UniProtKB-KW"/>
</dbReference>
<accession>A0AAD7BNC6</accession>
<dbReference type="Pfam" id="PF01753">
    <property type="entry name" value="zf-MYND"/>
    <property type="match status" value="1"/>
</dbReference>
<dbReference type="InterPro" id="IPR002893">
    <property type="entry name" value="Znf_MYND"/>
</dbReference>
<sequence length="349" mass="38869">MAVVAPDTLPHLLSHGLIPPLVLALGVVGPSSLAHPSGVPFPIVIGTLTPCCVCAPDMRIMQTAPPEVTEYFPKLLEDVLPQALVFFPIIVEMKKAFAKVESLSSDGEFARSGLYAYWNDLKALLDERSTVLEAWEARGRLSFMCGKVSTNREDFRRCSGCQTAAYCSQACQRADWTEGHRDDCGLHLATRALSRSSLHPHRHKLFFRILPRMDYIRLRVPIAIAMVRFMGENPDTPLHVDFDYTGGAVKVNVWEHSMLDCAAIGMPHSKRLARAGGRLVAHSMRFGNEGFRFHAIWPLWAPTSDFYDGLKDIARMATEGLEDEELEPRVLELIEKTSGNSSAAEFHYC</sequence>
<evidence type="ECO:0000256" key="3">
    <source>
        <dbReference type="ARBA" id="ARBA00022833"/>
    </source>
</evidence>
<evidence type="ECO:0000256" key="1">
    <source>
        <dbReference type="ARBA" id="ARBA00022723"/>
    </source>
</evidence>
<evidence type="ECO:0000256" key="2">
    <source>
        <dbReference type="ARBA" id="ARBA00022771"/>
    </source>
</evidence>
<keyword evidence="3" id="KW-0862">Zinc</keyword>